<protein>
    <submittedName>
        <fullName evidence="1">Uncharacterized protein</fullName>
    </submittedName>
</protein>
<organism evidence="1 2">
    <name type="scientific">Paenibacillus oleatilyticus</name>
    <dbReference type="NCBI Taxonomy" id="2594886"/>
    <lineage>
        <taxon>Bacteria</taxon>
        <taxon>Bacillati</taxon>
        <taxon>Bacillota</taxon>
        <taxon>Bacilli</taxon>
        <taxon>Bacillales</taxon>
        <taxon>Paenibacillaceae</taxon>
        <taxon>Paenibacillus</taxon>
    </lineage>
</organism>
<dbReference type="RefSeq" id="WP_373948458.1">
    <property type="nucleotide sequence ID" value="NZ_JBHDLN010000001.1"/>
</dbReference>
<keyword evidence="2" id="KW-1185">Reference proteome</keyword>
<dbReference type="EMBL" id="JBHDLN010000001">
    <property type="protein sequence ID" value="MFB0841076.1"/>
    <property type="molecule type" value="Genomic_DNA"/>
</dbReference>
<name>A0ABV4UXG2_9BACL</name>
<proteinExistence type="predicted"/>
<sequence length="81" mass="8823">MNEPYVLESMDTGDGAHLLALARNVGWNFSEAQSDLYLCTGPVFGHRDGGKWISLRTARSSSPSAILSSTRPIKAKGWENV</sequence>
<accession>A0ABV4UXG2</accession>
<gene>
    <name evidence="1" type="ORF">ACEU3E_02745</name>
</gene>
<comment type="caution">
    <text evidence="1">The sequence shown here is derived from an EMBL/GenBank/DDBJ whole genome shotgun (WGS) entry which is preliminary data.</text>
</comment>
<evidence type="ECO:0000313" key="2">
    <source>
        <dbReference type="Proteomes" id="UP001575622"/>
    </source>
</evidence>
<dbReference type="Proteomes" id="UP001575622">
    <property type="component" value="Unassembled WGS sequence"/>
</dbReference>
<reference evidence="1 2" key="1">
    <citation type="submission" date="2024-09" db="EMBL/GenBank/DDBJ databases">
        <authorList>
            <person name="Makale K.P.P."/>
            <person name="Makhzoum A."/>
            <person name="Rantong G."/>
            <person name="Rahube T.O."/>
        </authorList>
    </citation>
    <scope>NUCLEOTIDE SEQUENCE [LARGE SCALE GENOMIC DNA]</scope>
    <source>
        <strain evidence="1 2">KM_D13</strain>
    </source>
</reference>
<evidence type="ECO:0000313" key="1">
    <source>
        <dbReference type="EMBL" id="MFB0841076.1"/>
    </source>
</evidence>